<evidence type="ECO:0000313" key="1">
    <source>
        <dbReference type="EMBL" id="KGT74298.1"/>
    </source>
</evidence>
<organism evidence="1 2">
    <name type="scientific">Bradyrhizobium japonicum</name>
    <dbReference type="NCBI Taxonomy" id="375"/>
    <lineage>
        <taxon>Bacteria</taxon>
        <taxon>Pseudomonadati</taxon>
        <taxon>Pseudomonadota</taxon>
        <taxon>Alphaproteobacteria</taxon>
        <taxon>Hyphomicrobiales</taxon>
        <taxon>Nitrobacteraceae</taxon>
        <taxon>Bradyrhizobium</taxon>
    </lineage>
</organism>
<reference evidence="1 2" key="1">
    <citation type="submission" date="2014-09" db="EMBL/GenBank/DDBJ databases">
        <title>Draft genome of Bradyrhizobium japonicum Is-34.</title>
        <authorList>
            <person name="Tsurumaru H."/>
            <person name="Yamakawa T."/>
            <person name="Hashimoto S."/>
            <person name="Okizaki K."/>
            <person name="Kanesaki Y."/>
            <person name="Yoshikawa H."/>
            <person name="Yajima S."/>
        </authorList>
    </citation>
    <scope>NUCLEOTIDE SEQUENCE [LARGE SCALE GENOMIC DNA]</scope>
    <source>
        <strain evidence="1 2">Is-34</strain>
    </source>
</reference>
<protein>
    <submittedName>
        <fullName evidence="1">Uncharacterized protein</fullName>
    </submittedName>
</protein>
<proteinExistence type="predicted"/>
<evidence type="ECO:0000313" key="2">
    <source>
        <dbReference type="Proteomes" id="UP000030377"/>
    </source>
</evidence>
<sequence length="130" mass="13106">MGAVADISEVGADFTVVGTSEAAEASTAVLVISGPLAASMAVNSIMPGSGIATATHGLTAGVLALAAHSRWAPIRAGLTMAATTTATTAITTTLLMARPIANKNIARTTRLRERISVTMASDTPAHSSMW</sequence>
<comment type="caution">
    <text evidence="1">The sequence shown here is derived from an EMBL/GenBank/DDBJ whole genome shotgun (WGS) entry which is preliminary data.</text>
</comment>
<dbReference type="EMBL" id="JRPN01000035">
    <property type="protein sequence ID" value="KGT74298.1"/>
    <property type="molecule type" value="Genomic_DNA"/>
</dbReference>
<dbReference type="Proteomes" id="UP000030377">
    <property type="component" value="Unassembled WGS sequence"/>
</dbReference>
<gene>
    <name evidence="1" type="ORF">MA20_40140</name>
</gene>
<dbReference type="AlphaFoldDB" id="A0A0A3YKR3"/>
<name>A0A0A3YKR3_BRAJP</name>
<accession>A0A0A3YKR3</accession>